<reference evidence="9" key="1">
    <citation type="submission" date="2021-02" db="EMBL/GenBank/DDBJ databases">
        <authorList>
            <person name="Dougan E. K."/>
            <person name="Rhodes N."/>
            <person name="Thang M."/>
            <person name="Chan C."/>
        </authorList>
    </citation>
    <scope>NUCLEOTIDE SEQUENCE</scope>
</reference>
<evidence type="ECO:0000256" key="6">
    <source>
        <dbReference type="SAM" id="MobiDB-lite"/>
    </source>
</evidence>
<dbReference type="GO" id="GO:0001518">
    <property type="term" value="C:voltage-gated sodium channel complex"/>
    <property type="evidence" value="ECO:0007669"/>
    <property type="project" value="TreeGrafter"/>
</dbReference>
<dbReference type="InterPro" id="IPR043203">
    <property type="entry name" value="VGCC_Ca_Na"/>
</dbReference>
<evidence type="ECO:0000256" key="1">
    <source>
        <dbReference type="ARBA" id="ARBA00004141"/>
    </source>
</evidence>
<sequence>MAGEGHRLGDALTCADLQRELQKFAKEKLPDLFQAFAEETAKISCEQLREVLSSQRYGGPTLRAAATAMIDGTDGKKDHDHEWAHRHIRPAAVREASKPSQHTSVKEIWRAVVDKSRVTQRSEHEAPPLQIVPQASIAHEAPAPAPVLEASEEGAPLPGSVADEPADALNASPDPPNPPDPEPQRAGPAGPAGPAGHSKEVGRSSFQSVQADLCTENEGSPSKAVMGRKHQNAKDTGWDALVQRVQHVDTTRRKSSHDQDEEARTSWWHIYEMLVYAWPMEYLTLAVILFNAFCLGLETNIMATNLMAQTPEEFIGLGWAFCAFFTLEMILKISANPSRFFLGTTWSLNLLDFLLMALQWLDVVVTVSTADSETSAVNLNIMRSIRMVRMLGEVRAIIWSVSTCLKPLLGALIYLLAVFLVDTCNYHRVATDIADEGFEQLGTYYGSLSRGMLTLWQIITGGMDWAVAVNPLMAHTGPLPVLVVFCYIAFTLLALLNVITGVCVESAVKRVKEDKDNYLVQYVRGVFKRMETSGTGVITWDDFQSSINSKDMKELFKAIDLDISEAHCVFKILDLDDDGTLDADEFLSGCLRLRGPAKALDVLAAWLRAGSSGNMTRADVLSLQSKLMC</sequence>
<dbReference type="Gene3D" id="1.10.238.10">
    <property type="entry name" value="EF-hand"/>
    <property type="match status" value="1"/>
</dbReference>
<gene>
    <name evidence="9" type="primary">CACNA1S</name>
    <name evidence="9" type="ORF">SNAT2548_LOCUS10283</name>
</gene>
<dbReference type="InterPro" id="IPR027359">
    <property type="entry name" value="Volt_channel_dom_sf"/>
</dbReference>
<dbReference type="InterPro" id="IPR011992">
    <property type="entry name" value="EF-hand-dom_pair"/>
</dbReference>
<evidence type="ECO:0000313" key="10">
    <source>
        <dbReference type="Proteomes" id="UP000604046"/>
    </source>
</evidence>
<dbReference type="Pfam" id="PF00520">
    <property type="entry name" value="Ion_trans"/>
    <property type="match status" value="1"/>
</dbReference>
<protein>
    <submittedName>
        <fullName evidence="9">CACNA1S protein</fullName>
    </submittedName>
</protein>
<dbReference type="GO" id="GO:0070509">
    <property type="term" value="P:calcium ion import"/>
    <property type="evidence" value="ECO:0007669"/>
    <property type="project" value="TreeGrafter"/>
</dbReference>
<evidence type="ECO:0000259" key="8">
    <source>
        <dbReference type="PROSITE" id="PS50222"/>
    </source>
</evidence>
<dbReference type="OrthoDB" id="416585at2759"/>
<evidence type="ECO:0000256" key="5">
    <source>
        <dbReference type="ARBA" id="ARBA00023136"/>
    </source>
</evidence>
<evidence type="ECO:0000313" key="9">
    <source>
        <dbReference type="EMBL" id="CAE7237160.1"/>
    </source>
</evidence>
<evidence type="ECO:0000256" key="3">
    <source>
        <dbReference type="ARBA" id="ARBA00022837"/>
    </source>
</evidence>
<dbReference type="InterPro" id="IPR018247">
    <property type="entry name" value="EF_Hand_1_Ca_BS"/>
</dbReference>
<keyword evidence="5 7" id="KW-0472">Membrane</keyword>
<name>A0A812L7K6_9DINO</name>
<keyword evidence="2 7" id="KW-0812">Transmembrane</keyword>
<feature type="compositionally biased region" description="Low complexity" evidence="6">
    <location>
        <begin position="186"/>
        <end position="196"/>
    </location>
</feature>
<accession>A0A812L7K6</accession>
<dbReference type="SUPFAM" id="SSF47473">
    <property type="entry name" value="EF-hand"/>
    <property type="match status" value="1"/>
</dbReference>
<feature type="region of interest" description="Disordered" evidence="6">
    <location>
        <begin position="150"/>
        <end position="238"/>
    </location>
</feature>
<dbReference type="InterPro" id="IPR002048">
    <property type="entry name" value="EF_hand_dom"/>
</dbReference>
<keyword evidence="4 7" id="KW-1133">Transmembrane helix</keyword>
<dbReference type="AlphaFoldDB" id="A0A812L7K6"/>
<dbReference type="GO" id="GO:0005248">
    <property type="term" value="F:voltage-gated sodium channel activity"/>
    <property type="evidence" value="ECO:0007669"/>
    <property type="project" value="TreeGrafter"/>
</dbReference>
<dbReference type="GO" id="GO:0086010">
    <property type="term" value="P:membrane depolarization during action potential"/>
    <property type="evidence" value="ECO:0007669"/>
    <property type="project" value="TreeGrafter"/>
</dbReference>
<feature type="transmembrane region" description="Helical" evidence="7">
    <location>
        <begin position="396"/>
        <end position="421"/>
    </location>
</feature>
<dbReference type="GO" id="GO:0005509">
    <property type="term" value="F:calcium ion binding"/>
    <property type="evidence" value="ECO:0007669"/>
    <property type="project" value="InterPro"/>
</dbReference>
<evidence type="ECO:0000256" key="7">
    <source>
        <dbReference type="SAM" id="Phobius"/>
    </source>
</evidence>
<dbReference type="EMBL" id="CAJNDS010000845">
    <property type="protein sequence ID" value="CAE7237160.1"/>
    <property type="molecule type" value="Genomic_DNA"/>
</dbReference>
<dbReference type="PROSITE" id="PS50222">
    <property type="entry name" value="EF_HAND_2"/>
    <property type="match status" value="1"/>
</dbReference>
<comment type="subcellular location">
    <subcellularLocation>
        <location evidence="1">Membrane</location>
        <topology evidence="1">Multi-pass membrane protein</topology>
    </subcellularLocation>
</comment>
<keyword evidence="10" id="KW-1185">Reference proteome</keyword>
<dbReference type="SUPFAM" id="SSF81324">
    <property type="entry name" value="Voltage-gated potassium channels"/>
    <property type="match status" value="1"/>
</dbReference>
<dbReference type="PROSITE" id="PS00018">
    <property type="entry name" value="EF_HAND_1"/>
    <property type="match status" value="1"/>
</dbReference>
<organism evidence="9 10">
    <name type="scientific">Symbiodinium natans</name>
    <dbReference type="NCBI Taxonomy" id="878477"/>
    <lineage>
        <taxon>Eukaryota</taxon>
        <taxon>Sar</taxon>
        <taxon>Alveolata</taxon>
        <taxon>Dinophyceae</taxon>
        <taxon>Suessiales</taxon>
        <taxon>Symbiodiniaceae</taxon>
        <taxon>Symbiodinium</taxon>
    </lineage>
</organism>
<dbReference type="Gene3D" id="1.10.287.70">
    <property type="match status" value="1"/>
</dbReference>
<comment type="caution">
    <text evidence="9">The sequence shown here is derived from an EMBL/GenBank/DDBJ whole genome shotgun (WGS) entry which is preliminary data.</text>
</comment>
<feature type="transmembrane region" description="Helical" evidence="7">
    <location>
        <begin position="479"/>
        <end position="504"/>
    </location>
</feature>
<proteinExistence type="predicted"/>
<keyword evidence="3" id="KW-0106">Calcium</keyword>
<dbReference type="PANTHER" id="PTHR10037:SF293">
    <property type="entry name" value="EF-HAND DOMAIN-CONTAINING PROTEIN"/>
    <property type="match status" value="1"/>
</dbReference>
<feature type="domain" description="EF-hand" evidence="8">
    <location>
        <begin position="561"/>
        <end position="596"/>
    </location>
</feature>
<evidence type="ECO:0000256" key="4">
    <source>
        <dbReference type="ARBA" id="ARBA00022989"/>
    </source>
</evidence>
<dbReference type="PANTHER" id="PTHR10037">
    <property type="entry name" value="VOLTAGE-GATED CATION CHANNEL CALCIUM AND SODIUM"/>
    <property type="match status" value="1"/>
</dbReference>
<dbReference type="Gene3D" id="1.20.120.350">
    <property type="entry name" value="Voltage-gated potassium channels. Chain C"/>
    <property type="match status" value="1"/>
</dbReference>
<dbReference type="InterPro" id="IPR005821">
    <property type="entry name" value="Ion_trans_dom"/>
</dbReference>
<dbReference type="Proteomes" id="UP000604046">
    <property type="component" value="Unassembled WGS sequence"/>
</dbReference>
<dbReference type="GO" id="GO:0008332">
    <property type="term" value="F:low voltage-gated calcium channel activity"/>
    <property type="evidence" value="ECO:0007669"/>
    <property type="project" value="TreeGrafter"/>
</dbReference>
<evidence type="ECO:0000256" key="2">
    <source>
        <dbReference type="ARBA" id="ARBA00022692"/>
    </source>
</evidence>
<feature type="transmembrane region" description="Helical" evidence="7">
    <location>
        <begin position="282"/>
        <end position="302"/>
    </location>
</feature>